<feature type="compositionally biased region" description="Basic and acidic residues" evidence="1">
    <location>
        <begin position="24"/>
        <end position="47"/>
    </location>
</feature>
<accession>A0A1W7A9B2</accession>
<organism evidence="2 4">
    <name type="scientific">Macrococcoides canis</name>
    <dbReference type="NCBI Taxonomy" id="1855823"/>
    <lineage>
        <taxon>Bacteria</taxon>
        <taxon>Bacillati</taxon>
        <taxon>Bacillota</taxon>
        <taxon>Bacilli</taxon>
        <taxon>Bacillales</taxon>
        <taxon>Staphylococcaceae</taxon>
        <taxon>Macrococcoides</taxon>
    </lineage>
</organism>
<dbReference type="KEGG" id="mcak:MCCS_05740"/>
<dbReference type="EMBL" id="CP021059">
    <property type="protein sequence ID" value="ARQ06225.1"/>
    <property type="molecule type" value="Genomic_DNA"/>
</dbReference>
<dbReference type="EMBL" id="CP047363">
    <property type="protein sequence ID" value="QIH77651.1"/>
    <property type="molecule type" value="Genomic_DNA"/>
</dbReference>
<sequence>MKVDKDTTSERTQQMPESSLDGPMNEKVKEQLDLKPGEKKVSKEDQK</sequence>
<reference evidence="3" key="3">
    <citation type="journal article" date="2020" name="Antimicrob. Agents Chemother.">
        <title>The novel macrolide resistance genes mef(D), msr(F) and msr(H) are present on resistance islands in Macrococcus canis, Macrococcus caseolyticus and Staphylococcus aureus.</title>
        <authorList>
            <person name="Schwendener S."/>
            <person name="Dona V."/>
            <person name="Perreten V."/>
        </authorList>
    </citation>
    <scope>NUCLEOTIDE SEQUENCE</scope>
    <source>
        <strain evidence="3">Epi0076A</strain>
    </source>
</reference>
<gene>
    <name evidence="3" type="ORF">GTN30_03135</name>
    <name evidence="2" type="ORF">MCCS_05740</name>
</gene>
<dbReference type="Proteomes" id="UP000501122">
    <property type="component" value="Chromosome"/>
</dbReference>
<evidence type="ECO:0000256" key="1">
    <source>
        <dbReference type="SAM" id="MobiDB-lite"/>
    </source>
</evidence>
<evidence type="ECO:0000313" key="3">
    <source>
        <dbReference type="EMBL" id="QIH77651.1"/>
    </source>
</evidence>
<feature type="region of interest" description="Disordered" evidence="1">
    <location>
        <begin position="1"/>
        <end position="47"/>
    </location>
</feature>
<evidence type="ECO:0000313" key="2">
    <source>
        <dbReference type="EMBL" id="ARQ06225.1"/>
    </source>
</evidence>
<keyword evidence="4" id="KW-1185">Reference proteome</keyword>
<reference evidence="2" key="2">
    <citation type="submission" date="2017-04" db="EMBL/GenBank/DDBJ databases">
        <authorList>
            <person name="Afonso C.L."/>
            <person name="Miller P.J."/>
            <person name="Scott M.A."/>
            <person name="Spackman E."/>
            <person name="Goraichik I."/>
            <person name="Dimitrov K.M."/>
            <person name="Suarez D.L."/>
            <person name="Swayne D.E."/>
        </authorList>
    </citation>
    <scope>NUCLEOTIDE SEQUENCE</scope>
    <source>
        <strain evidence="2">KM45013</strain>
    </source>
</reference>
<name>A0A1W7A9B2_9STAP</name>
<proteinExistence type="predicted"/>
<dbReference type="Proteomes" id="UP000194154">
    <property type="component" value="Chromosome"/>
</dbReference>
<evidence type="ECO:0000313" key="4">
    <source>
        <dbReference type="Proteomes" id="UP000194154"/>
    </source>
</evidence>
<dbReference type="RefSeq" id="WP_157891032.1">
    <property type="nucleotide sequence ID" value="NZ_CBCRZA010000001.1"/>
</dbReference>
<protein>
    <submittedName>
        <fullName evidence="2">Uncharacterized protein</fullName>
    </submittedName>
</protein>
<dbReference type="GeneID" id="43457893"/>
<dbReference type="AlphaFoldDB" id="A0A1W7A9B2"/>
<reference evidence="2 4" key="1">
    <citation type="journal article" date="2017" name="Int. J. Syst. Evol. Microbiol.">
        <title>Macrococcus canis sp. nov., a skin bacterium associated with infections in dogs.</title>
        <authorList>
            <person name="Gobeli Brawand S."/>
            <person name="Cotting K."/>
            <person name="Gomez-Sanz E."/>
            <person name="Collaud A."/>
            <person name="Thomann A."/>
            <person name="Brodard I."/>
            <person name="Rodriguez-Campos S."/>
            <person name="Strauss C."/>
            <person name="Perreten V."/>
        </authorList>
    </citation>
    <scope>NUCLEOTIDE SEQUENCE [LARGE SCALE GENOMIC DNA]</scope>
    <source>
        <strain evidence="2 4">KM45013</strain>
    </source>
</reference>